<sequence length="136" mass="15158">MKKTLLAAGAVLALSSSFTVNAAENDKPQYLSDWWHQSVNVVEAITPVSDRRSAMIPTLSTKHSLKKTGSTSMVMRMRRYSSAVTPMPKGIWNHGSPLFMEIEPRFSIDKLTNTDLSFGPFKGVVLREQLHLRHGS</sequence>
<feature type="chain" id="PRO_5015997145" description="Nucleoside-specific channel-forming protein Tsx" evidence="7">
    <location>
        <begin position="23"/>
        <end position="136"/>
    </location>
</feature>
<keyword evidence="6" id="KW-0998">Cell outer membrane</keyword>
<comment type="similarity">
    <text evidence="2">Belongs to the nucleoside-specific channel-forming outer membrane porin (Tsx) (TC 1.B.10) family.</text>
</comment>
<name>A0A2X3KE52_ECOLX</name>
<dbReference type="GO" id="GO:0009279">
    <property type="term" value="C:cell outer membrane"/>
    <property type="evidence" value="ECO:0007669"/>
    <property type="project" value="UniProtKB-SubCell"/>
</dbReference>
<dbReference type="Gene3D" id="2.40.230.20">
    <property type="entry name" value="Nucleoside-specific channel-forming protein, Tsx-like"/>
    <property type="match status" value="1"/>
</dbReference>
<evidence type="ECO:0000256" key="4">
    <source>
        <dbReference type="ARBA" id="ARBA00022729"/>
    </source>
</evidence>
<evidence type="ECO:0000256" key="7">
    <source>
        <dbReference type="SAM" id="SignalP"/>
    </source>
</evidence>
<evidence type="ECO:0000256" key="5">
    <source>
        <dbReference type="ARBA" id="ARBA00023136"/>
    </source>
</evidence>
<feature type="signal peptide" evidence="7">
    <location>
        <begin position="1"/>
        <end position="22"/>
    </location>
</feature>
<keyword evidence="4 7" id="KW-0732">Signal</keyword>
<dbReference type="InterPro" id="IPR003055">
    <property type="entry name" value="Channel_Tsx"/>
</dbReference>
<dbReference type="InterPro" id="IPR018013">
    <property type="entry name" value="Channel_Tsx-like"/>
</dbReference>
<protein>
    <recommendedName>
        <fullName evidence="3">Nucleoside-specific channel-forming protein Tsx</fullName>
    </recommendedName>
</protein>
<evidence type="ECO:0000256" key="6">
    <source>
        <dbReference type="ARBA" id="ARBA00023237"/>
    </source>
</evidence>
<gene>
    <name evidence="8" type="primary">tsx_1</name>
    <name evidence="8" type="ORF">NCTC8009_06987</name>
</gene>
<dbReference type="InterPro" id="IPR036777">
    <property type="entry name" value="Channel_Tsx-like_sf"/>
</dbReference>
<dbReference type="EMBL" id="UARW01000010">
    <property type="protein sequence ID" value="SQD06393.1"/>
    <property type="molecule type" value="Genomic_DNA"/>
</dbReference>
<dbReference type="PRINTS" id="PR01277">
    <property type="entry name" value="CHANNELTSX"/>
</dbReference>
<dbReference type="SUPFAM" id="SSF111364">
    <property type="entry name" value="Tsx-like channel"/>
    <property type="match status" value="1"/>
</dbReference>
<proteinExistence type="inferred from homology"/>
<keyword evidence="5" id="KW-0472">Membrane</keyword>
<evidence type="ECO:0000256" key="2">
    <source>
        <dbReference type="ARBA" id="ARBA00008728"/>
    </source>
</evidence>
<comment type="subcellular location">
    <subcellularLocation>
        <location evidence="1">Cell outer membrane</location>
        <topology evidence="1">Multi-pass membrane protein</topology>
    </subcellularLocation>
</comment>
<evidence type="ECO:0000256" key="3">
    <source>
        <dbReference type="ARBA" id="ARBA00014794"/>
    </source>
</evidence>
<dbReference type="AlphaFoldDB" id="A0A2X3KE52"/>
<dbReference type="Proteomes" id="UP000250991">
    <property type="component" value="Unassembled WGS sequence"/>
</dbReference>
<evidence type="ECO:0000313" key="9">
    <source>
        <dbReference type="Proteomes" id="UP000250991"/>
    </source>
</evidence>
<reference evidence="8 9" key="1">
    <citation type="submission" date="2018-06" db="EMBL/GenBank/DDBJ databases">
        <authorList>
            <consortium name="Pathogen Informatics"/>
            <person name="Doyle S."/>
        </authorList>
    </citation>
    <scope>NUCLEOTIDE SEQUENCE [LARGE SCALE GENOMIC DNA]</scope>
    <source>
        <strain evidence="8 9">NCTC8009</strain>
    </source>
</reference>
<dbReference type="Pfam" id="PF03502">
    <property type="entry name" value="Channel_Tsx"/>
    <property type="match status" value="1"/>
</dbReference>
<dbReference type="GO" id="GO:0005337">
    <property type="term" value="F:nucleoside transmembrane transporter activity"/>
    <property type="evidence" value="ECO:0007669"/>
    <property type="project" value="InterPro"/>
</dbReference>
<accession>A0A2X3KE52</accession>
<evidence type="ECO:0000256" key="1">
    <source>
        <dbReference type="ARBA" id="ARBA00004571"/>
    </source>
</evidence>
<organism evidence="8 9">
    <name type="scientific">Escherichia coli</name>
    <dbReference type="NCBI Taxonomy" id="562"/>
    <lineage>
        <taxon>Bacteria</taxon>
        <taxon>Pseudomonadati</taxon>
        <taxon>Pseudomonadota</taxon>
        <taxon>Gammaproteobacteria</taxon>
        <taxon>Enterobacterales</taxon>
        <taxon>Enterobacteriaceae</taxon>
        <taxon>Escherichia</taxon>
    </lineage>
</organism>
<evidence type="ECO:0000313" key="8">
    <source>
        <dbReference type="EMBL" id="SQD06393.1"/>
    </source>
</evidence>